<dbReference type="Gene3D" id="3.10.50.40">
    <property type="match status" value="1"/>
</dbReference>
<evidence type="ECO:0000313" key="9">
    <source>
        <dbReference type="EMBL" id="GGH35186.1"/>
    </source>
</evidence>
<reference evidence="9" key="2">
    <citation type="submission" date="2020-09" db="EMBL/GenBank/DDBJ databases">
        <authorList>
            <person name="Sun Q."/>
            <person name="Zhou Y."/>
        </authorList>
    </citation>
    <scope>NUCLEOTIDE SEQUENCE</scope>
    <source>
        <strain evidence="9">CGMCC 1.15794</strain>
    </source>
</reference>
<evidence type="ECO:0000256" key="1">
    <source>
        <dbReference type="ARBA" id="ARBA00000971"/>
    </source>
</evidence>
<feature type="domain" description="PPIase FKBP-type" evidence="8">
    <location>
        <begin position="234"/>
        <end position="320"/>
    </location>
</feature>
<dbReference type="InterPro" id="IPR046357">
    <property type="entry name" value="PPIase_dom_sf"/>
</dbReference>
<comment type="similarity">
    <text evidence="2">Belongs to the FKBP-type PPIase family.</text>
</comment>
<evidence type="ECO:0000256" key="3">
    <source>
        <dbReference type="ARBA" id="ARBA00013194"/>
    </source>
</evidence>
<feature type="signal peptide" evidence="7">
    <location>
        <begin position="1"/>
        <end position="26"/>
    </location>
</feature>
<sequence>MRRTSAVLSIAALAGVTLVGCTPAGAASPDCDRDPVTNPDAMSLIEVSGSPEQVPVVDMYTPFTVAENAYADIERGDGPAITDLRQPGVLDITLFDGATGQTLLGTAYSGDVSAPGSLEGWIDQFPGLEDALQCATEGSRVAVALSQDGVSEQARAYYAQFGVPSEGSIVAVVDVRRVLPRAASGQLRFNDGHGLPTVVRAPDGRPGISLPGTAAPRDVVVQTLIEGDGPVLGEQTAFVQYTGVTWEGGEVFDTTWDDGTPAPLAAAQVVPGLGDALRDQRVGSQIMVVVPPDQGYGDQPRGSIPPNSTLVFVVDILALQE</sequence>
<comment type="catalytic activity">
    <reaction evidence="1 6">
        <text>[protein]-peptidylproline (omega=180) = [protein]-peptidylproline (omega=0)</text>
        <dbReference type="Rhea" id="RHEA:16237"/>
        <dbReference type="Rhea" id="RHEA-COMP:10747"/>
        <dbReference type="Rhea" id="RHEA-COMP:10748"/>
        <dbReference type="ChEBI" id="CHEBI:83833"/>
        <dbReference type="ChEBI" id="CHEBI:83834"/>
        <dbReference type="EC" id="5.2.1.8"/>
    </reaction>
</comment>
<dbReference type="PANTHER" id="PTHR43811:SF19">
    <property type="entry name" value="39 KDA FK506-BINDING NUCLEAR PROTEIN"/>
    <property type="match status" value="1"/>
</dbReference>
<keyword evidence="10" id="KW-1185">Reference proteome</keyword>
<dbReference type="Pfam" id="PF00254">
    <property type="entry name" value="FKBP_C"/>
    <property type="match status" value="1"/>
</dbReference>
<dbReference type="SUPFAM" id="SSF54534">
    <property type="entry name" value="FKBP-like"/>
    <property type="match status" value="1"/>
</dbReference>
<reference evidence="9" key="1">
    <citation type="journal article" date="2014" name="Int. J. Syst. Evol. Microbiol.">
        <title>Complete genome sequence of Corynebacterium casei LMG S-19264T (=DSM 44701T), isolated from a smear-ripened cheese.</title>
        <authorList>
            <consortium name="US DOE Joint Genome Institute (JGI-PGF)"/>
            <person name="Walter F."/>
            <person name="Albersmeier A."/>
            <person name="Kalinowski J."/>
            <person name="Ruckert C."/>
        </authorList>
    </citation>
    <scope>NUCLEOTIDE SEQUENCE</scope>
    <source>
        <strain evidence="9">CGMCC 1.15794</strain>
    </source>
</reference>
<evidence type="ECO:0000259" key="8">
    <source>
        <dbReference type="PROSITE" id="PS50059"/>
    </source>
</evidence>
<dbReference type="AlphaFoldDB" id="A0A917IBI9"/>
<keyword evidence="5 6" id="KW-0413">Isomerase</keyword>
<dbReference type="InterPro" id="IPR001179">
    <property type="entry name" value="PPIase_FKBP_dom"/>
</dbReference>
<keyword evidence="4 6" id="KW-0697">Rotamase</keyword>
<evidence type="ECO:0000256" key="2">
    <source>
        <dbReference type="ARBA" id="ARBA00006577"/>
    </source>
</evidence>
<dbReference type="PROSITE" id="PS50059">
    <property type="entry name" value="FKBP_PPIASE"/>
    <property type="match status" value="1"/>
</dbReference>
<organism evidence="9 10">
    <name type="scientific">Microbacterium album</name>
    <dbReference type="NCBI Taxonomy" id="2053191"/>
    <lineage>
        <taxon>Bacteria</taxon>
        <taxon>Bacillati</taxon>
        <taxon>Actinomycetota</taxon>
        <taxon>Actinomycetes</taxon>
        <taxon>Micrococcales</taxon>
        <taxon>Microbacteriaceae</taxon>
        <taxon>Microbacterium</taxon>
    </lineage>
</organism>
<name>A0A917IBI9_9MICO</name>
<dbReference type="GO" id="GO:0003755">
    <property type="term" value="F:peptidyl-prolyl cis-trans isomerase activity"/>
    <property type="evidence" value="ECO:0007669"/>
    <property type="project" value="UniProtKB-KW"/>
</dbReference>
<accession>A0A917IBI9</accession>
<dbReference type="PANTHER" id="PTHR43811">
    <property type="entry name" value="FKBP-TYPE PEPTIDYL-PROLYL CIS-TRANS ISOMERASE FKPA"/>
    <property type="match status" value="1"/>
</dbReference>
<protein>
    <recommendedName>
        <fullName evidence="3 6">peptidylprolyl isomerase</fullName>
        <ecNumber evidence="3 6">5.2.1.8</ecNumber>
    </recommendedName>
</protein>
<dbReference type="EC" id="5.2.1.8" evidence="3 6"/>
<gene>
    <name evidence="9" type="primary">fkbP1</name>
    <name evidence="9" type="ORF">GCM10010921_03440</name>
</gene>
<dbReference type="EMBL" id="BMJY01000001">
    <property type="protein sequence ID" value="GGH35186.1"/>
    <property type="molecule type" value="Genomic_DNA"/>
</dbReference>
<evidence type="ECO:0000256" key="7">
    <source>
        <dbReference type="SAM" id="SignalP"/>
    </source>
</evidence>
<evidence type="ECO:0000256" key="6">
    <source>
        <dbReference type="PROSITE-ProRule" id="PRU00277"/>
    </source>
</evidence>
<evidence type="ECO:0000313" key="10">
    <source>
        <dbReference type="Proteomes" id="UP000657592"/>
    </source>
</evidence>
<dbReference type="Proteomes" id="UP000657592">
    <property type="component" value="Unassembled WGS sequence"/>
</dbReference>
<comment type="caution">
    <text evidence="9">The sequence shown here is derived from an EMBL/GenBank/DDBJ whole genome shotgun (WGS) entry which is preliminary data.</text>
</comment>
<dbReference type="RefSeq" id="WP_188754509.1">
    <property type="nucleotide sequence ID" value="NZ_BMJY01000001.1"/>
</dbReference>
<keyword evidence="7" id="KW-0732">Signal</keyword>
<dbReference type="PROSITE" id="PS51257">
    <property type="entry name" value="PROKAR_LIPOPROTEIN"/>
    <property type="match status" value="1"/>
</dbReference>
<evidence type="ECO:0000256" key="4">
    <source>
        <dbReference type="ARBA" id="ARBA00023110"/>
    </source>
</evidence>
<feature type="chain" id="PRO_5037149175" description="peptidylprolyl isomerase" evidence="7">
    <location>
        <begin position="27"/>
        <end position="321"/>
    </location>
</feature>
<proteinExistence type="inferred from homology"/>
<evidence type="ECO:0000256" key="5">
    <source>
        <dbReference type="ARBA" id="ARBA00023235"/>
    </source>
</evidence>